<name>A0A067MCL7_BOTB1</name>
<dbReference type="CDD" id="cd09917">
    <property type="entry name" value="F-box_SF"/>
    <property type="match status" value="1"/>
</dbReference>
<dbReference type="AlphaFoldDB" id="A0A067MCL7"/>
<dbReference type="PROSITE" id="PS50181">
    <property type="entry name" value="FBOX"/>
    <property type="match status" value="1"/>
</dbReference>
<proteinExistence type="predicted"/>
<evidence type="ECO:0000313" key="3">
    <source>
        <dbReference type="EMBL" id="KDQ13508.1"/>
    </source>
</evidence>
<evidence type="ECO:0000313" key="4">
    <source>
        <dbReference type="Proteomes" id="UP000027195"/>
    </source>
</evidence>
<dbReference type="EMBL" id="KL198043">
    <property type="protein sequence ID" value="KDQ13508.1"/>
    <property type="molecule type" value="Genomic_DNA"/>
</dbReference>
<evidence type="ECO:0000256" key="1">
    <source>
        <dbReference type="SAM" id="MobiDB-lite"/>
    </source>
</evidence>
<dbReference type="HOGENOM" id="CLU_007279_2_0_1"/>
<evidence type="ECO:0000259" key="2">
    <source>
        <dbReference type="PROSITE" id="PS50181"/>
    </source>
</evidence>
<dbReference type="InterPro" id="IPR036047">
    <property type="entry name" value="F-box-like_dom_sf"/>
</dbReference>
<dbReference type="InParanoid" id="A0A067MCL7"/>
<dbReference type="Pfam" id="PF00646">
    <property type="entry name" value="F-box"/>
    <property type="match status" value="1"/>
</dbReference>
<accession>A0A067MCL7</accession>
<dbReference type="SMART" id="SM00256">
    <property type="entry name" value="FBOX"/>
    <property type="match status" value="1"/>
</dbReference>
<organism evidence="3 4">
    <name type="scientific">Botryobasidium botryosum (strain FD-172 SS1)</name>
    <dbReference type="NCBI Taxonomy" id="930990"/>
    <lineage>
        <taxon>Eukaryota</taxon>
        <taxon>Fungi</taxon>
        <taxon>Dikarya</taxon>
        <taxon>Basidiomycota</taxon>
        <taxon>Agaricomycotina</taxon>
        <taxon>Agaricomycetes</taxon>
        <taxon>Cantharellales</taxon>
        <taxon>Botryobasidiaceae</taxon>
        <taxon>Botryobasidium</taxon>
    </lineage>
</organism>
<dbReference type="InterPro" id="IPR001810">
    <property type="entry name" value="F-box_dom"/>
</dbReference>
<feature type="compositionally biased region" description="Basic and acidic residues" evidence="1">
    <location>
        <begin position="510"/>
        <end position="527"/>
    </location>
</feature>
<reference evidence="4" key="1">
    <citation type="journal article" date="2014" name="Proc. Natl. Acad. Sci. U.S.A.">
        <title>Extensive sampling of basidiomycete genomes demonstrates inadequacy of the white-rot/brown-rot paradigm for wood decay fungi.</title>
        <authorList>
            <person name="Riley R."/>
            <person name="Salamov A.A."/>
            <person name="Brown D.W."/>
            <person name="Nagy L.G."/>
            <person name="Floudas D."/>
            <person name="Held B.W."/>
            <person name="Levasseur A."/>
            <person name="Lombard V."/>
            <person name="Morin E."/>
            <person name="Otillar R."/>
            <person name="Lindquist E.A."/>
            <person name="Sun H."/>
            <person name="LaButti K.M."/>
            <person name="Schmutz J."/>
            <person name="Jabbour D."/>
            <person name="Luo H."/>
            <person name="Baker S.E."/>
            <person name="Pisabarro A.G."/>
            <person name="Walton J.D."/>
            <person name="Blanchette R.A."/>
            <person name="Henrissat B."/>
            <person name="Martin F."/>
            <person name="Cullen D."/>
            <person name="Hibbett D.S."/>
            <person name="Grigoriev I.V."/>
        </authorList>
    </citation>
    <scope>NUCLEOTIDE SEQUENCE [LARGE SCALE GENOMIC DNA]</scope>
    <source>
        <strain evidence="4">FD-172 SS1</strain>
    </source>
</reference>
<feature type="region of interest" description="Disordered" evidence="1">
    <location>
        <begin position="500"/>
        <end position="527"/>
    </location>
</feature>
<sequence>MHALFEKAGHQIRKSVLMVGLPDEIITSILLELCFTDILLCSSVCKRLHDIIAASSSIQYRIELGRLGYADVPCSDLAASELLARIRKHRIAWENFAWTRSEDFSLQYQPGLIWLTSGVLAMLSAERRKITVLRLPSTSSDNGAQPLSYEFDFAVETVAMDPGADLLVLLERPTLSALPGGFCRIHVRSLSTCEPHPSAAVPVHRVSIGQLPRQHSLELIGDTIALFSRIFRLSPASLIILQWRTGLPRIRMPHSLSSEISSFCFLSPTEFLLTRFLDDPLILDKVGSEGTMFIDIYKIPQEGKIYPSGSNLHPTHVATFMLPPISEHVSIEGFTCTVDLPQSPLSYTAGCRTPDRPFSIPPENRTFSFSLAYEPDNEPLLLKHALFVHASTLLSYQKYRHTTPAPLALFPSSNPANAHVDAGTTVGNSAPANDSGSNTRCIVIPWREWGPSNTRWLEHPYGFHPGCSGSKFGQRVHPPLDCPLTKVGLVRVLDFNPHRSRADQDEDGVCDAKEDKGSEKTEGAESRDTRYTLIGEGDVMAADVTWTTVIPKGSPFKEDVYTSLPYRETIKDVGYRGKSILIDEENIVLPQYSMGTSSPVTRCLHF</sequence>
<protein>
    <recommendedName>
        <fullName evidence="2">F-box domain-containing protein</fullName>
    </recommendedName>
</protein>
<dbReference type="Gene3D" id="1.20.1280.50">
    <property type="match status" value="1"/>
</dbReference>
<dbReference type="SUPFAM" id="SSF81383">
    <property type="entry name" value="F-box domain"/>
    <property type="match status" value="1"/>
</dbReference>
<dbReference type="Proteomes" id="UP000027195">
    <property type="component" value="Unassembled WGS sequence"/>
</dbReference>
<feature type="domain" description="F-box" evidence="2">
    <location>
        <begin position="15"/>
        <end position="62"/>
    </location>
</feature>
<keyword evidence="4" id="KW-1185">Reference proteome</keyword>
<dbReference type="OrthoDB" id="2745718at2759"/>
<dbReference type="STRING" id="930990.A0A067MCL7"/>
<gene>
    <name evidence="3" type="ORF">BOTBODRAFT_56036</name>
</gene>